<proteinExistence type="predicted"/>
<name>A0ABP1QQR2_9HEXA</name>
<accession>A0ABP1QQR2</accession>
<dbReference type="EMBL" id="CAXLJM020000045">
    <property type="protein sequence ID" value="CAL8110375.1"/>
    <property type="molecule type" value="Genomic_DNA"/>
</dbReference>
<evidence type="ECO:0008006" key="3">
    <source>
        <dbReference type="Google" id="ProtNLM"/>
    </source>
</evidence>
<gene>
    <name evidence="1" type="ORF">ODALV1_LOCUS14198</name>
</gene>
<comment type="caution">
    <text evidence="1">The sequence shown here is derived from an EMBL/GenBank/DDBJ whole genome shotgun (WGS) entry which is preliminary data.</text>
</comment>
<evidence type="ECO:0000313" key="1">
    <source>
        <dbReference type="EMBL" id="CAL8110375.1"/>
    </source>
</evidence>
<organism evidence="1 2">
    <name type="scientific">Orchesella dallaii</name>
    <dbReference type="NCBI Taxonomy" id="48710"/>
    <lineage>
        <taxon>Eukaryota</taxon>
        <taxon>Metazoa</taxon>
        <taxon>Ecdysozoa</taxon>
        <taxon>Arthropoda</taxon>
        <taxon>Hexapoda</taxon>
        <taxon>Collembola</taxon>
        <taxon>Entomobryomorpha</taxon>
        <taxon>Entomobryoidea</taxon>
        <taxon>Orchesellidae</taxon>
        <taxon>Orchesellinae</taxon>
        <taxon>Orchesella</taxon>
    </lineage>
</organism>
<evidence type="ECO:0000313" key="2">
    <source>
        <dbReference type="Proteomes" id="UP001642540"/>
    </source>
</evidence>
<keyword evidence="2" id="KW-1185">Reference proteome</keyword>
<dbReference type="Proteomes" id="UP001642540">
    <property type="component" value="Unassembled WGS sequence"/>
</dbReference>
<protein>
    <recommendedName>
        <fullName evidence="3">FLYWCH-type domain-containing protein</fullName>
    </recommendedName>
</protein>
<reference evidence="1 2" key="1">
    <citation type="submission" date="2024-08" db="EMBL/GenBank/DDBJ databases">
        <authorList>
            <person name="Cucini C."/>
            <person name="Frati F."/>
        </authorList>
    </citation>
    <scope>NUCLEOTIDE SEQUENCE [LARGE SCALE GENOMIC DNA]</scope>
</reference>
<sequence length="105" mass="11987">MHIFPPYGYKKNKLKRYYYCDNREECNASVVWSGGKWGYGGKVWNDNGTHITHMPNRDRAVAEIVKGQAKLISNCDPLLTPNQVLDRSVRSAPLDSQTCRNSNIK</sequence>